<keyword evidence="2" id="KW-1185">Reference proteome</keyword>
<name>A0A409XGZ4_PSICY</name>
<sequence>MDELLASLGFFSGYGEEGGEKRNGNGDVRAAKEEWIETLERNGVRYDDENVEWVMAAVL</sequence>
<gene>
    <name evidence="1" type="ORF">CVT25_000835</name>
</gene>
<comment type="caution">
    <text evidence="1">The sequence shown here is derived from an EMBL/GenBank/DDBJ whole genome shotgun (WGS) entry which is preliminary data.</text>
</comment>
<reference evidence="1 2" key="1">
    <citation type="journal article" date="2018" name="Evol. Lett.">
        <title>Horizontal gene cluster transfer increased hallucinogenic mushroom diversity.</title>
        <authorList>
            <person name="Reynolds H.T."/>
            <person name="Vijayakumar V."/>
            <person name="Gluck-Thaler E."/>
            <person name="Korotkin H.B."/>
            <person name="Matheny P.B."/>
            <person name="Slot J.C."/>
        </authorList>
    </citation>
    <scope>NUCLEOTIDE SEQUENCE [LARGE SCALE GENOMIC DNA]</scope>
    <source>
        <strain evidence="1 2">2631</strain>
    </source>
</reference>
<dbReference type="AlphaFoldDB" id="A0A409XGZ4"/>
<dbReference type="InParanoid" id="A0A409XGZ4"/>
<dbReference type="EMBL" id="NHYD01001743">
    <property type="protein sequence ID" value="PPQ90032.1"/>
    <property type="molecule type" value="Genomic_DNA"/>
</dbReference>
<evidence type="ECO:0000313" key="2">
    <source>
        <dbReference type="Proteomes" id="UP000283269"/>
    </source>
</evidence>
<dbReference type="Proteomes" id="UP000283269">
    <property type="component" value="Unassembled WGS sequence"/>
</dbReference>
<evidence type="ECO:0000313" key="1">
    <source>
        <dbReference type="EMBL" id="PPQ90032.1"/>
    </source>
</evidence>
<organism evidence="1 2">
    <name type="scientific">Psilocybe cyanescens</name>
    <dbReference type="NCBI Taxonomy" id="93625"/>
    <lineage>
        <taxon>Eukaryota</taxon>
        <taxon>Fungi</taxon>
        <taxon>Dikarya</taxon>
        <taxon>Basidiomycota</taxon>
        <taxon>Agaricomycotina</taxon>
        <taxon>Agaricomycetes</taxon>
        <taxon>Agaricomycetidae</taxon>
        <taxon>Agaricales</taxon>
        <taxon>Agaricineae</taxon>
        <taxon>Strophariaceae</taxon>
        <taxon>Psilocybe</taxon>
    </lineage>
</organism>
<proteinExistence type="predicted"/>
<protein>
    <submittedName>
        <fullName evidence="1">Uncharacterized protein</fullName>
    </submittedName>
</protein>
<accession>A0A409XGZ4</accession>